<comment type="caution">
    <text evidence="4">The sequence shown here is derived from an EMBL/GenBank/DDBJ whole genome shotgun (WGS) entry which is preliminary data.</text>
</comment>
<evidence type="ECO:0000256" key="3">
    <source>
        <dbReference type="SAM" id="MobiDB-lite"/>
    </source>
</evidence>
<dbReference type="Gene3D" id="2.130.10.10">
    <property type="entry name" value="YVTN repeat-like/Quinoprotein amine dehydrogenase"/>
    <property type="match status" value="3"/>
</dbReference>
<dbReference type="OrthoDB" id="10046613at2759"/>
<name>A0A2R5GGS3_9STRA</name>
<dbReference type="InterPro" id="IPR045227">
    <property type="entry name" value="WDR18/Ipi3/RID3"/>
</dbReference>
<dbReference type="PANTHER" id="PTHR18763:SF0">
    <property type="entry name" value="WD REPEAT-CONTAINING PROTEIN 18"/>
    <property type="match status" value="1"/>
</dbReference>
<evidence type="ECO:0000313" key="5">
    <source>
        <dbReference type="Proteomes" id="UP000241890"/>
    </source>
</evidence>
<dbReference type="SUPFAM" id="SSF50978">
    <property type="entry name" value="WD40 repeat-like"/>
    <property type="match status" value="2"/>
</dbReference>
<dbReference type="SMART" id="SM00320">
    <property type="entry name" value="WD40"/>
    <property type="match status" value="8"/>
</dbReference>
<organism evidence="4 5">
    <name type="scientific">Hondaea fermentalgiana</name>
    <dbReference type="NCBI Taxonomy" id="2315210"/>
    <lineage>
        <taxon>Eukaryota</taxon>
        <taxon>Sar</taxon>
        <taxon>Stramenopiles</taxon>
        <taxon>Bigyra</taxon>
        <taxon>Labyrinthulomycetes</taxon>
        <taxon>Thraustochytrida</taxon>
        <taxon>Thraustochytriidae</taxon>
        <taxon>Hondaea</taxon>
    </lineage>
</organism>
<feature type="region of interest" description="Disordered" evidence="3">
    <location>
        <begin position="1851"/>
        <end position="1886"/>
    </location>
</feature>
<evidence type="ECO:0000313" key="4">
    <source>
        <dbReference type="EMBL" id="GBG27054.1"/>
    </source>
</evidence>
<dbReference type="Gene3D" id="2.60.120.380">
    <property type="match status" value="1"/>
</dbReference>
<protein>
    <submittedName>
        <fullName evidence="4">Zinc finger CCCH domain-containing protein 62</fullName>
    </submittedName>
</protein>
<feature type="compositionally biased region" description="Polar residues" evidence="3">
    <location>
        <begin position="1447"/>
        <end position="1456"/>
    </location>
</feature>
<dbReference type="GO" id="GO:0006364">
    <property type="term" value="P:rRNA processing"/>
    <property type="evidence" value="ECO:0007669"/>
    <property type="project" value="TreeGrafter"/>
</dbReference>
<evidence type="ECO:0000256" key="1">
    <source>
        <dbReference type="ARBA" id="ARBA00022574"/>
    </source>
</evidence>
<evidence type="ECO:0000256" key="2">
    <source>
        <dbReference type="ARBA" id="ARBA00022737"/>
    </source>
</evidence>
<feature type="compositionally biased region" description="Basic and acidic residues" evidence="3">
    <location>
        <begin position="1854"/>
        <end position="1872"/>
    </location>
</feature>
<feature type="compositionally biased region" description="Polar residues" evidence="3">
    <location>
        <begin position="1574"/>
        <end position="1583"/>
    </location>
</feature>
<keyword evidence="2" id="KW-0677">Repeat</keyword>
<sequence>MLRIQLEPTPSLFNEIFFFAREDLYLVVCGGDPNNASSSYAGYILGFHAGLTPALEFAAHSDAPIVASFFSESTQELVTCDAKARIKLWSFRRAEGAKLRVYHRGTFEADLGTNEAVCSMTVVPELAICIVAAPSGKLAVVDLETFKAIDHYDCLQANPERINTHECKLSKLVFDADAQHLLIGFTDGTVDLFCFYHDESAPDARHMLLYMTSFSCHKGTVTDLCLIQGIEGALSCGADSLVRHWRPLTSAEIGRYQHVRRPAPASSQVPANTKLEAITTTRLVPLRLEVDAMCSKQLLMVIAGELITLLEVLTPCLPFADAPGEIQLANPVPGPSPPVAFDPQLKRWSLQPNRHHIVTFSRDASISILDAASGKVAFAFKLPARVQFAELEARTAAERALRASAAPSPRHVPRLRTPKSVNPGALASAVCYAWSSTLALHCIGWSDGKLDLRDSNADLKYELLDNSSLAAIASVVVLQVSGPEAENVERIEEAIAPSFGYKPLRPDSSPANLLIHCTENAELADLHRKLEASDKSNDPFLESFAKKPKHSRGKPATASAAMRRDKNQKALLDPLGARIAHILVSGNAEGHLHMWNVEAASMVRTVQAHSGPVQYVGCITPVQIDDRIQGLYAGFPATRCLYSAGQDGSVKLWTLPEMKLAGFVQTCTAASRPLSHGSAATSSSHGRPESSSATSSLQAPTQLSAMLVLPRHGLFVCGHDNGFVQVFPLPVTATQADDQTMNLAHAPTFSERAHTKRVSVLSSSLSDPGILLSASLDHGVMVWQLSPSDASLVQARRLTFAAPVSAACFTPICDEIVVTVGKSMSLVSFWDKDGAVTVSPENLSVLTSFEVGGKALVRNEATQDASLSEEPSVGDIDSSLARPGSRELVRPNTSQFMSSISKILDQMEEIDASLYPALMPVQLDVLRASFAKATVDDKISIAPLESLPEILSSLGWAGITWAHIQPVAARAQVPLDGPFLSIHETMAIADVFMGSPEADKLLGPIRARSAEQLLRRDAMAQKTVKKGAQTNSAARSRVSNAPRKYADMCATRTIITYNSLGEKSFPSVVNVADKISAPGRLHWDAHVKVDTHAPQALGNHKYRGVPGRELAALPQHFARLFASRYGERASQASRGSLRIRALPLISVTRGIRSVVAQKVMLDALAYDEGRPRVSMSRCVIEWHLHRFGKDAKMCKVVAERVLSFLNALRAYAASVLPCRTLLCFVLSGPHRRKPSSANFFVDIIQQLINRGVDYVPHLFTSRQDPPPPTDVLVAAIRAVIPRQHRLQHAVQLADDLCEAVALRPMFPQAEILEYLVNCYETWATFSPRRPSSPPPSLSEPGSPVSAASPVSPSSSPSPSSPVTPTTVQIEPPHGIVVRLLKPRPLRMLTSFTGITNDDHDHIGLLERRETIKNMAVPVAKALDDLPDMHWIATERPRYMSAPDITVESSNLPQRSSPTEKVDPYHFQTKDFGRRGKRSIFVNRTKRDKGVTSPKSPQSERRRSSVASPTGKSPKDRSPISPASIAATKTNKNTDVRYGRNSEGDLDKDDDGGTSIGGEGGDDDCEEDEDDDLKSYQSSVSVTSHDPAVWLQGGEDDEPLFVQEVPKPGDPPPAIVDPTTLSATSSGPGADPGLGSLELAALLSPGQAGGGSSPGGRRSSLFDQIMSPPQRAEEQSETQSEGVSTDTPSRTGESQLRRESRLSLNGQRRSSLLHGLEAEDDHDGSGYSLERPISRGATLSTAEIEMARRSFRASFSLEEQKAFELKRQLSHNALILKEIRKAEALMPAYQLKKREASARRIQAHARGYLIRKIVSSLAGPSVDETYLDSLSLAQSSNGPLGTETHVSIPVALDASNERGYSREEPVRSVHSRDGSPGGRRPPSPDAVRVLTSGKSSIDVNNFIFHAENDPQLLRGDSSAMDLVSGLLGSPNARAGGKDKQESPARLSNDNTEEEDDSAASASLSRRASRSLFGKKPASTASLASAGAEAAKSRAGASEAMKNALLAPRQPGSGSLLAGTADPSAPDGPAHEDASDAFNGVHSAMDSFEGADTDVAQDPLGGQMIHELEDGLQRNLAHAGNSGIQIGGRAVDDETIEASPPTPQLPPEPALSDELKELLRMNQYVPRDHKRSMFSDDGSSMLRSKSNCFGEEIHFDPLTLMKQVTSIPHWEPSENVDEDEEDWKAIDSLDMRRDQNVAQGNLDFLYADDDADNKQKHTSGAGEIHGVVGDDRWTRFFKEMEALLQPAPEVVEESELDRQERKLRELKRIVDAEGVADSGKACNSADSVGAVGNSSKNQSDFQKRAHQYWKQLQHMVKIGSAFRFQRKARLDDARQGNIQIRDLELGEHVTAVMEASKYLYFRFVLPSADSFLTVSIHSRDGDPDVFLSNEAVPTLKDYTWRTSAIGNRRIVLAPGEAKYRSGVYIAGIYSLTSASCSLVVEVQNSDYGCEELDHVSALTRKFNIIAVNPHQQSVEQVDARLADEALREEAAQAEERAGFELRASADDDSGNEEDDKEDATSEDCEKEESVGDENKKEDDGEAGESKSRTLERRATFPQRETRVSLKLQDEPGSGAMDDLFTTYENRKDDEFESKIVKAGRREVRRALLGDAADDEALFGPNNARASDRQAGLGKQDEECFLMPEQSTDSDTESVSTFGADSLVSEPVPHKKTRLLRHLLVMPKPVAYDLSKFHAEQVQANRQLLSNQLQALEPTSRCKAAFRGFKSHGSLQKAILEDGKQEASSKSVQAWLADLGVEGDGDPGLAKDFCRFEKIFLAIGARVVQTQRERMEERDESMRTKDERLLFRKSKSAVALGVGPRVGLDVAHLAVPRHPNLDELPNLAKLFAKSEKELDVAQRRANKRAVDHIRRKRREKILRDKLGEAAVATMQKMGGW</sequence>
<feature type="compositionally biased region" description="Acidic residues" evidence="3">
    <location>
        <begin position="2504"/>
        <end position="2524"/>
    </location>
</feature>
<feature type="compositionally biased region" description="Basic and acidic residues" evidence="3">
    <location>
        <begin position="1457"/>
        <end position="1473"/>
    </location>
</feature>
<dbReference type="GO" id="GO:0006261">
    <property type="term" value="P:DNA-templated DNA replication"/>
    <property type="evidence" value="ECO:0007669"/>
    <property type="project" value="TreeGrafter"/>
</dbReference>
<feature type="region of interest" description="Disordered" evidence="3">
    <location>
        <begin position="674"/>
        <end position="696"/>
    </location>
</feature>
<feature type="compositionally biased region" description="Acidic residues" evidence="3">
    <location>
        <begin position="1559"/>
        <end position="1571"/>
    </location>
</feature>
<feature type="compositionally biased region" description="Low complexity" evidence="3">
    <location>
        <begin position="675"/>
        <end position="685"/>
    </location>
</feature>
<feature type="compositionally biased region" description="Basic and acidic residues" evidence="3">
    <location>
        <begin position="2525"/>
        <end position="2567"/>
    </location>
</feature>
<dbReference type="InterPro" id="IPR015943">
    <property type="entry name" value="WD40/YVTN_repeat-like_dom_sf"/>
</dbReference>
<dbReference type="EMBL" id="BEYU01000027">
    <property type="protein sequence ID" value="GBG27054.1"/>
    <property type="molecule type" value="Genomic_DNA"/>
</dbReference>
<feature type="region of interest" description="Disordered" evidence="3">
    <location>
        <begin position="2486"/>
        <end position="2574"/>
    </location>
</feature>
<keyword evidence="1" id="KW-0853">WD repeat</keyword>
<dbReference type="InterPro" id="IPR001680">
    <property type="entry name" value="WD40_rpt"/>
</dbReference>
<keyword evidence="5" id="KW-1185">Reference proteome</keyword>
<dbReference type="PANTHER" id="PTHR18763">
    <property type="entry name" value="WD-REPEAT PROTEIN 18"/>
    <property type="match status" value="1"/>
</dbReference>
<feature type="region of interest" description="Disordered" evidence="3">
    <location>
        <begin position="1447"/>
        <end position="1707"/>
    </location>
</feature>
<feature type="compositionally biased region" description="Basic and acidic residues" evidence="3">
    <location>
        <begin position="2486"/>
        <end position="2503"/>
    </location>
</feature>
<reference evidence="4 5" key="1">
    <citation type="submission" date="2017-12" db="EMBL/GenBank/DDBJ databases">
        <title>Sequencing, de novo assembly and annotation of complete genome of a new Thraustochytrid species, strain FCC1311.</title>
        <authorList>
            <person name="Sedici K."/>
            <person name="Godart F."/>
            <person name="Aiese Cigliano R."/>
            <person name="Sanseverino W."/>
            <person name="Barakat M."/>
            <person name="Ortet P."/>
            <person name="Marechal E."/>
            <person name="Cagnac O."/>
            <person name="Amato A."/>
        </authorList>
    </citation>
    <scope>NUCLEOTIDE SEQUENCE [LARGE SCALE GENOMIC DNA]</scope>
</reference>
<gene>
    <name evidence="4" type="ORF">FCC1311_032772</name>
</gene>
<dbReference type="Proteomes" id="UP000241890">
    <property type="component" value="Unassembled WGS sequence"/>
</dbReference>
<dbReference type="InterPro" id="IPR036322">
    <property type="entry name" value="WD40_repeat_dom_sf"/>
</dbReference>
<feature type="region of interest" description="Disordered" evidence="3">
    <location>
        <begin position="538"/>
        <end position="565"/>
    </location>
</feature>
<dbReference type="InParanoid" id="A0A2R5GGS3"/>
<proteinExistence type="predicted"/>
<dbReference type="GO" id="GO:0005656">
    <property type="term" value="C:nuclear pre-replicative complex"/>
    <property type="evidence" value="ECO:0007669"/>
    <property type="project" value="TreeGrafter"/>
</dbReference>
<feature type="region of interest" description="Disordered" evidence="3">
    <location>
        <begin position="1327"/>
        <end position="1368"/>
    </location>
</feature>
<feature type="compositionally biased region" description="Polar residues" evidence="3">
    <location>
        <begin position="1676"/>
        <end position="1693"/>
    </location>
</feature>
<feature type="region of interest" description="Disordered" evidence="3">
    <location>
        <begin position="1928"/>
        <end position="1979"/>
    </location>
</feature>
<dbReference type="PROSITE" id="PS50096">
    <property type="entry name" value="IQ"/>
    <property type="match status" value="1"/>
</dbReference>
<feature type="compositionally biased region" description="Low complexity" evidence="3">
    <location>
        <begin position="1338"/>
        <end position="1367"/>
    </location>
</feature>
<feature type="region of interest" description="Disordered" evidence="3">
    <location>
        <begin position="2006"/>
        <end position="2035"/>
    </location>
</feature>
<feature type="compositionally biased region" description="Basic and acidic residues" evidence="3">
    <location>
        <begin position="1531"/>
        <end position="1544"/>
    </location>
</feature>
<dbReference type="GO" id="GO:0120330">
    <property type="term" value="C:rixosome complex"/>
    <property type="evidence" value="ECO:0007669"/>
    <property type="project" value="TreeGrafter"/>
</dbReference>
<feature type="compositionally biased region" description="Low complexity" evidence="3">
    <location>
        <begin position="1632"/>
        <end position="1645"/>
    </location>
</feature>
<accession>A0A2R5GGS3</accession>
<feature type="compositionally biased region" description="Low complexity" evidence="3">
    <location>
        <begin position="1957"/>
        <end position="1979"/>
    </location>
</feature>